<evidence type="ECO:0000313" key="5">
    <source>
        <dbReference type="EMBL" id="CAC5422013.1"/>
    </source>
</evidence>
<reference evidence="5 6" key="1">
    <citation type="submission" date="2020-06" db="EMBL/GenBank/DDBJ databases">
        <authorList>
            <person name="Li R."/>
            <person name="Bekaert M."/>
        </authorList>
    </citation>
    <scope>NUCLEOTIDE SEQUENCE [LARGE SCALE GENOMIC DNA]</scope>
    <source>
        <strain evidence="6">wild</strain>
    </source>
</reference>
<comment type="similarity">
    <text evidence="1">Belongs to the mab-21 family.</text>
</comment>
<dbReference type="InterPro" id="IPR046903">
    <property type="entry name" value="Mab-21-like_nuc_Trfase"/>
</dbReference>
<dbReference type="PANTHER" id="PTHR10656">
    <property type="entry name" value="CELL FATE DETERMINING PROTEIN MAB21-RELATED"/>
    <property type="match status" value="1"/>
</dbReference>
<evidence type="ECO:0000313" key="6">
    <source>
        <dbReference type="Proteomes" id="UP000507470"/>
    </source>
</evidence>
<name>A0A6J8EQ02_MYTCO</name>
<dbReference type="InterPro" id="IPR046906">
    <property type="entry name" value="Mab-21_HhH/H2TH-like"/>
</dbReference>
<feature type="domain" description="Mab-21-like HhH/H2TH-like" evidence="4">
    <location>
        <begin position="476"/>
        <end position="560"/>
    </location>
</feature>
<evidence type="ECO:0000259" key="3">
    <source>
        <dbReference type="Pfam" id="PF03281"/>
    </source>
</evidence>
<evidence type="ECO:0000256" key="1">
    <source>
        <dbReference type="ARBA" id="ARBA00008307"/>
    </source>
</evidence>
<organism evidence="5 6">
    <name type="scientific">Mytilus coruscus</name>
    <name type="common">Sea mussel</name>
    <dbReference type="NCBI Taxonomy" id="42192"/>
    <lineage>
        <taxon>Eukaryota</taxon>
        <taxon>Metazoa</taxon>
        <taxon>Spiralia</taxon>
        <taxon>Lophotrochozoa</taxon>
        <taxon>Mollusca</taxon>
        <taxon>Bivalvia</taxon>
        <taxon>Autobranchia</taxon>
        <taxon>Pteriomorphia</taxon>
        <taxon>Mytilida</taxon>
        <taxon>Mytiloidea</taxon>
        <taxon>Mytilidae</taxon>
        <taxon>Mytilinae</taxon>
        <taxon>Mytilus</taxon>
    </lineage>
</organism>
<dbReference type="Pfam" id="PF20266">
    <property type="entry name" value="Mab-21_C"/>
    <property type="match status" value="1"/>
</dbReference>
<sequence length="951" mass="110918">MRELLATQIQPNDLYNRVTNHKHFKNRLSGDEMMTMHTLMTDGFSKLNITLIYKIVKFFDFIRPRTQTWGAVPLTNEIEIGDDVERIRFARQHLSQRIDCDMHDLEFQTFFDDVEQLCMRVDNHLRKSKDLGFQKDIENFKTYPIEACQEIEYIAALKGQDYVKDQIIYKRCKRSGKRSRSTSRAISGDTTAANKKAKQQHSETPANIPARIAPFTPGPYGCAPDISFLITSEENKHLSAFLNAFVISLPLAKMQQNDAKRHNEISEIIGGVLKIPERTYVGSIAEGLNVPGSDSDSIFFANYSRYSDRLDFLPLPEGEHPGYSKLLVLDLNRELLEYTHLKDGKRYLKNNVKESIIYPAAKMLCSNGLSIHGPAYTAVLNESHLKNIDPNDQICTDLDLVFCFKRNEWPSQASEWKTRRRVSNWPTRELVDQIIHAGYCLAAVGSKESNESEMQWRVSFNKAEQLIIESLNETQMHCILLLKLLKKESCLSDIAGKNITSYSMKTVMFWCLEEKSNNYWQSSNLLCCFCFCVSKLKSFVEKGFLPNYFIRERNQFAAKEFTSDIQTSTKQYLENFLEDPKAGISLLLPSYRKYANTQIYTLNIWGQNTVIMKWLNTQISMARTYHSKFWPTVLAFDDINNIHYVINRCHEVLDKLKTVRFIQPFIKKLQNYMGVLQYILVKEEKKTGKDKCNSDTRKKYLKYMRLSAPGDLTHSTLRIATCYLDDDVKKDCFTIIRKVTELDEHFFMQTHEERLRQTLYDDIEAFRHKQHSVHDITLYNRIISDTDRIHQDPYRVIDEFEKLKEKGHVLIGYEALNLAWKRCYFDVTFMLVELPVLPKPAAQELCIDHSQSYVSFHPFLYGLLLEFLWHEKYGSGNDKKDLVIEKMKNCVSKLPAEQQSRGLNFITYCYVLQTDYRSAAIYLIRSFKLNPVRQNVAYLHIKNISKLFRYR</sequence>
<gene>
    <name evidence="5" type="ORF">MCOR_54085</name>
</gene>
<protein>
    <submittedName>
        <fullName evidence="5">Uncharacterized protein</fullName>
    </submittedName>
</protein>
<dbReference type="AlphaFoldDB" id="A0A6J8EQ02"/>
<evidence type="ECO:0000259" key="4">
    <source>
        <dbReference type="Pfam" id="PF20266"/>
    </source>
</evidence>
<proteinExistence type="inferred from homology"/>
<keyword evidence="6" id="KW-1185">Reference proteome</keyword>
<dbReference type="InterPro" id="IPR024810">
    <property type="entry name" value="MAB21L/cGLR"/>
</dbReference>
<dbReference type="EMBL" id="CACVKT020009473">
    <property type="protein sequence ID" value="CAC5422013.1"/>
    <property type="molecule type" value="Genomic_DNA"/>
</dbReference>
<accession>A0A6J8EQ02</accession>
<dbReference type="Gene3D" id="1.10.1410.40">
    <property type="match status" value="1"/>
</dbReference>
<dbReference type="PANTHER" id="PTHR10656:SF69">
    <property type="entry name" value="MAB-21-LIKE HHH_H2TH-LIKE DOMAIN-CONTAINING PROTEIN"/>
    <property type="match status" value="1"/>
</dbReference>
<dbReference type="SMART" id="SM01265">
    <property type="entry name" value="Mab-21"/>
    <property type="match status" value="1"/>
</dbReference>
<feature type="region of interest" description="Disordered" evidence="2">
    <location>
        <begin position="179"/>
        <end position="209"/>
    </location>
</feature>
<feature type="domain" description="Mab-21-like nucleotidyltransferase" evidence="3">
    <location>
        <begin position="368"/>
        <end position="469"/>
    </location>
</feature>
<evidence type="ECO:0000256" key="2">
    <source>
        <dbReference type="SAM" id="MobiDB-lite"/>
    </source>
</evidence>
<dbReference type="Proteomes" id="UP000507470">
    <property type="component" value="Unassembled WGS sequence"/>
</dbReference>
<dbReference type="Pfam" id="PF03281">
    <property type="entry name" value="Mab-21"/>
    <property type="match status" value="1"/>
</dbReference>